<name>A0ACA9N1N8_9GLOM</name>
<keyword evidence="2" id="KW-1185">Reference proteome</keyword>
<reference evidence="1" key="1">
    <citation type="submission" date="2021-06" db="EMBL/GenBank/DDBJ databases">
        <authorList>
            <person name="Kallberg Y."/>
            <person name="Tangrot J."/>
            <person name="Rosling A."/>
        </authorList>
    </citation>
    <scope>NUCLEOTIDE SEQUENCE</scope>
    <source>
        <strain evidence="1">AU212A</strain>
    </source>
</reference>
<proteinExistence type="predicted"/>
<feature type="non-terminal residue" evidence="1">
    <location>
        <position position="69"/>
    </location>
</feature>
<accession>A0ACA9N1N8</accession>
<dbReference type="Proteomes" id="UP000789860">
    <property type="component" value="Unassembled WGS sequence"/>
</dbReference>
<protein>
    <submittedName>
        <fullName evidence="1">2466_t:CDS:1</fullName>
    </submittedName>
</protein>
<comment type="caution">
    <text evidence="1">The sequence shown here is derived from an EMBL/GenBank/DDBJ whole genome shotgun (WGS) entry which is preliminary data.</text>
</comment>
<sequence length="69" mass="7830">MTSGNPPSSDNNYLFEWEQICLEFFSNNDKIAEAVVGLVEFASRSNGEITVNFDSIDKNLKKEKIEELL</sequence>
<evidence type="ECO:0000313" key="1">
    <source>
        <dbReference type="EMBL" id="CAG8628676.1"/>
    </source>
</evidence>
<evidence type="ECO:0000313" key="2">
    <source>
        <dbReference type="Proteomes" id="UP000789860"/>
    </source>
</evidence>
<dbReference type="EMBL" id="CAJVPM010019205">
    <property type="protein sequence ID" value="CAG8628676.1"/>
    <property type="molecule type" value="Genomic_DNA"/>
</dbReference>
<gene>
    <name evidence="1" type="ORF">SCALOS_LOCUS7893</name>
</gene>
<organism evidence="1 2">
    <name type="scientific">Scutellospora calospora</name>
    <dbReference type="NCBI Taxonomy" id="85575"/>
    <lineage>
        <taxon>Eukaryota</taxon>
        <taxon>Fungi</taxon>
        <taxon>Fungi incertae sedis</taxon>
        <taxon>Mucoromycota</taxon>
        <taxon>Glomeromycotina</taxon>
        <taxon>Glomeromycetes</taxon>
        <taxon>Diversisporales</taxon>
        <taxon>Gigasporaceae</taxon>
        <taxon>Scutellospora</taxon>
    </lineage>
</organism>